<gene>
    <name evidence="3" type="ORF">RM423_09645</name>
</gene>
<comment type="caution">
    <text evidence="3">The sequence shown here is derived from an EMBL/GenBank/DDBJ whole genome shotgun (WGS) entry which is preliminary data.</text>
</comment>
<evidence type="ECO:0000256" key="2">
    <source>
        <dbReference type="SAM" id="Phobius"/>
    </source>
</evidence>
<proteinExistence type="predicted"/>
<evidence type="ECO:0000313" key="3">
    <source>
        <dbReference type="EMBL" id="MDT0261656.1"/>
    </source>
</evidence>
<keyword evidence="2" id="KW-0812">Transmembrane</keyword>
<feature type="transmembrane region" description="Helical" evidence="2">
    <location>
        <begin position="176"/>
        <end position="196"/>
    </location>
</feature>
<dbReference type="InterPro" id="IPR010699">
    <property type="entry name" value="DUF1275"/>
</dbReference>
<name>A0ABU2J9I6_9ACTN</name>
<feature type="transmembrane region" description="Helical" evidence="2">
    <location>
        <begin position="152"/>
        <end position="170"/>
    </location>
</feature>
<feature type="region of interest" description="Disordered" evidence="1">
    <location>
        <begin position="1"/>
        <end position="40"/>
    </location>
</feature>
<keyword evidence="2" id="KW-0472">Membrane</keyword>
<feature type="transmembrane region" description="Helical" evidence="2">
    <location>
        <begin position="110"/>
        <end position="131"/>
    </location>
</feature>
<dbReference type="PANTHER" id="PTHR37314">
    <property type="entry name" value="SLR0142 PROTEIN"/>
    <property type="match status" value="1"/>
</dbReference>
<dbReference type="EMBL" id="JAVREH010000009">
    <property type="protein sequence ID" value="MDT0261656.1"/>
    <property type="molecule type" value="Genomic_DNA"/>
</dbReference>
<accession>A0ABU2J9I6</accession>
<dbReference type="Pfam" id="PF06912">
    <property type="entry name" value="DUF1275"/>
    <property type="match status" value="1"/>
</dbReference>
<evidence type="ECO:0000313" key="4">
    <source>
        <dbReference type="Proteomes" id="UP001183176"/>
    </source>
</evidence>
<reference evidence="4" key="1">
    <citation type="submission" date="2023-07" db="EMBL/GenBank/DDBJ databases">
        <title>30 novel species of actinomycetes from the DSMZ collection.</title>
        <authorList>
            <person name="Nouioui I."/>
        </authorList>
    </citation>
    <scope>NUCLEOTIDE SEQUENCE [LARGE SCALE GENOMIC DNA]</scope>
    <source>
        <strain evidence="4">DSM 44399</strain>
    </source>
</reference>
<feature type="transmembrane region" description="Helical" evidence="2">
    <location>
        <begin position="229"/>
        <end position="250"/>
    </location>
</feature>
<evidence type="ECO:0000256" key="1">
    <source>
        <dbReference type="SAM" id="MobiDB-lite"/>
    </source>
</evidence>
<keyword evidence="2" id="KW-1133">Transmembrane helix</keyword>
<keyword evidence="4" id="KW-1185">Reference proteome</keyword>
<protein>
    <submittedName>
        <fullName evidence="3">YoaK family protein</fullName>
    </submittedName>
</protein>
<dbReference type="PANTHER" id="PTHR37314:SF4">
    <property type="entry name" value="UPF0700 TRANSMEMBRANE PROTEIN YOAK"/>
    <property type="match status" value="1"/>
</dbReference>
<organism evidence="3 4">
    <name type="scientific">Jatrophihabitans lederbergiae</name>
    <dbReference type="NCBI Taxonomy" id="3075547"/>
    <lineage>
        <taxon>Bacteria</taxon>
        <taxon>Bacillati</taxon>
        <taxon>Actinomycetota</taxon>
        <taxon>Actinomycetes</taxon>
        <taxon>Jatrophihabitantales</taxon>
        <taxon>Jatrophihabitantaceae</taxon>
        <taxon>Jatrophihabitans</taxon>
    </lineage>
</organism>
<dbReference type="Proteomes" id="UP001183176">
    <property type="component" value="Unassembled WGS sequence"/>
</dbReference>
<sequence>MIDKADSSRAPSTAAQSATRTTAALPDPPQPQGVAPQGVAPQGVASQGVLPAPNSRQKLLLRRRHALVVVLTFLTGAADATGFLALGGAFSSVMTGNMVLLGLSVGHAEATLAVNSGAAIISYIIGVLVGAHIAGTAHPSDPVWPRQVTRALAAELLVLSAFLVLWEITAEDRSAIAARALLMLAAAALGIQGSAIQRFGVPGLSSTYLTGTLTSLISAVAARKPARTLLASTQVLLALIVGAAVGAVLVDHLPRLSPVLLLVPMVCVLVASRGLKSEQASGEGAYIEGRVD</sequence>
<feature type="compositionally biased region" description="Low complexity" evidence="1">
    <location>
        <begin position="8"/>
        <end position="24"/>
    </location>
</feature>
<dbReference type="RefSeq" id="WP_311422810.1">
    <property type="nucleotide sequence ID" value="NZ_JAVREH010000009.1"/>
</dbReference>